<dbReference type="NCBIfam" id="TIGR00044">
    <property type="entry name" value="YggS family pyridoxal phosphate-dependent enzyme"/>
    <property type="match status" value="1"/>
</dbReference>
<dbReference type="PANTHER" id="PTHR10146:SF14">
    <property type="entry name" value="PYRIDOXAL PHOSPHATE HOMEOSTASIS PROTEIN"/>
    <property type="match status" value="1"/>
</dbReference>
<dbReference type="PANTHER" id="PTHR10146">
    <property type="entry name" value="PROLINE SYNTHETASE CO-TRANSCRIBED BACTERIAL HOMOLOG PROTEIN"/>
    <property type="match status" value="1"/>
</dbReference>
<dbReference type="PIRSF" id="PIRSF004848">
    <property type="entry name" value="YBL036c_PLPDEIII"/>
    <property type="match status" value="1"/>
</dbReference>
<dbReference type="InterPro" id="IPR011078">
    <property type="entry name" value="PyrdxlP_homeostasis"/>
</dbReference>
<gene>
    <name evidence="3" type="primary">ylmE</name>
    <name evidence="3" type="ORF">SCFA_3370005</name>
</gene>
<protein>
    <submittedName>
        <fullName evidence="3">Putative PLP-containing enzyme</fullName>
    </submittedName>
</protein>
<dbReference type="SUPFAM" id="SSF51419">
    <property type="entry name" value="PLP-binding barrel"/>
    <property type="match status" value="1"/>
</dbReference>
<organism evidence="3">
    <name type="scientific">anaerobic digester metagenome</name>
    <dbReference type="NCBI Taxonomy" id="1263854"/>
    <lineage>
        <taxon>unclassified sequences</taxon>
        <taxon>metagenomes</taxon>
        <taxon>ecological metagenomes</taxon>
    </lineage>
</organism>
<dbReference type="AlphaFoldDB" id="A0A485M3H3"/>
<evidence type="ECO:0000259" key="2">
    <source>
        <dbReference type="Pfam" id="PF01168"/>
    </source>
</evidence>
<dbReference type="InterPro" id="IPR001608">
    <property type="entry name" value="Ala_racemase_N"/>
</dbReference>
<dbReference type="GO" id="GO:0030170">
    <property type="term" value="F:pyridoxal phosphate binding"/>
    <property type="evidence" value="ECO:0007669"/>
    <property type="project" value="InterPro"/>
</dbReference>
<keyword evidence="1" id="KW-0663">Pyridoxal phosphate</keyword>
<name>A0A485M3H3_9ZZZZ</name>
<reference evidence="3" key="1">
    <citation type="submission" date="2019-03" db="EMBL/GenBank/DDBJ databases">
        <authorList>
            <person name="Hao L."/>
        </authorList>
    </citation>
    <scope>NUCLEOTIDE SEQUENCE</scope>
</reference>
<dbReference type="Pfam" id="PF01168">
    <property type="entry name" value="Ala_racemase_N"/>
    <property type="match status" value="1"/>
</dbReference>
<dbReference type="FunFam" id="3.20.20.10:FF:000018">
    <property type="entry name" value="Pyridoxal phosphate homeostasis protein"/>
    <property type="match status" value="1"/>
</dbReference>
<accession>A0A485M3H3</accession>
<feature type="domain" description="Alanine racemase N-terminal" evidence="2">
    <location>
        <begin position="7"/>
        <end position="224"/>
    </location>
</feature>
<dbReference type="PROSITE" id="PS01211">
    <property type="entry name" value="UPF0001"/>
    <property type="match status" value="1"/>
</dbReference>
<proteinExistence type="inferred from homology"/>
<dbReference type="InterPro" id="IPR029066">
    <property type="entry name" value="PLP-binding_barrel"/>
</dbReference>
<dbReference type="HAMAP" id="MF_02087">
    <property type="entry name" value="PLP_homeostasis"/>
    <property type="match status" value="1"/>
</dbReference>
<dbReference type="EMBL" id="CAADRN010000265">
    <property type="protein sequence ID" value="VFU16377.1"/>
    <property type="molecule type" value="Genomic_DNA"/>
</dbReference>
<sequence length="226" mass="25274">MNVLDNLNRVRRQIAATALRAGRDPAQVKLVAVTKTVPVEIIREMLTLGLDSLGENRAQELLSKYKELPPGVEWHFIGRLQTNKVKKIIDKVSLIHSLDRWSLALEISRAACEKGLTARVLVQVNASGEKTKSGLHLQEVEEFVTEASRLPGLEICGLMTIAPWTENQEDVRPVFRQVRDLSLRLQHNLKARMDCLSMGMSGDYEVALEEGANVLRIGTAIFGRRV</sequence>
<evidence type="ECO:0000313" key="3">
    <source>
        <dbReference type="EMBL" id="VFU16377.1"/>
    </source>
</evidence>
<dbReference type="CDD" id="cd00635">
    <property type="entry name" value="PLPDE_III_YBL036c_like"/>
    <property type="match status" value="1"/>
</dbReference>
<evidence type="ECO:0000256" key="1">
    <source>
        <dbReference type="ARBA" id="ARBA00022898"/>
    </source>
</evidence>
<dbReference type="Gene3D" id="3.20.20.10">
    <property type="entry name" value="Alanine racemase"/>
    <property type="match status" value="1"/>
</dbReference>